<sequence length="440" mass="48214">MDTRKNNGSQDANDMGRRSFIKGTGAAMIGGALAYNLGFPNEAFAANKGTLKVGLIGCGGRGTGATIQALTADPDVVLTAMGDVFPDRLEEAYAAITKVKPDEVKVPRRRQYIGFDAYQKVIDSGVDVVILTTPPAFRPGHLEAAIAAGKHVFCEKPVAVDAPGVRKVLAAAKEAKAKNLSLMSGFCFRRDYANMAAFGKVLDGAIGDVRTVTTFRNGGELWTKPRQPDWTDMVYKMRNWYYHDWLSGDFIVEQAVHSIDMMSWAMGDRLPVRATGTGGRQRRVDEIYGNIYDHFAIEYEYADGAKGIHFCRQQAGTTGRNTVEVAGTLGNANFMIGREHVITGKNPWKYEGENNNMFQAEHDELFASIRSGKPVNDGEWMANSTMLAILGKMVGYSGQSITLEEAFNSELAIGPKLEEYDWDLVWETQPVAVPGITKVL</sequence>
<dbReference type="PROSITE" id="PS51318">
    <property type="entry name" value="TAT"/>
    <property type="match status" value="1"/>
</dbReference>
<keyword evidence="4" id="KW-1185">Reference proteome</keyword>
<dbReference type="Pfam" id="PF22725">
    <property type="entry name" value="GFO_IDH_MocA_C3"/>
    <property type="match status" value="1"/>
</dbReference>
<dbReference type="AlphaFoldDB" id="A0A4R3KXQ9"/>
<evidence type="ECO:0000259" key="2">
    <source>
        <dbReference type="Pfam" id="PF22725"/>
    </source>
</evidence>
<gene>
    <name evidence="3" type="ORF">EDD80_102444</name>
</gene>
<dbReference type="Proteomes" id="UP000295807">
    <property type="component" value="Unassembled WGS sequence"/>
</dbReference>
<feature type="domain" description="Gfo/Idh/MocA-like oxidoreductase N-terminal" evidence="1">
    <location>
        <begin position="51"/>
        <end position="177"/>
    </location>
</feature>
<dbReference type="Pfam" id="PF01408">
    <property type="entry name" value="GFO_IDH_MocA"/>
    <property type="match status" value="1"/>
</dbReference>
<dbReference type="InterPro" id="IPR036291">
    <property type="entry name" value="NAD(P)-bd_dom_sf"/>
</dbReference>
<dbReference type="InterPro" id="IPR000683">
    <property type="entry name" value="Gfo/Idh/MocA-like_OxRdtase_N"/>
</dbReference>
<dbReference type="EMBL" id="SMAD01000002">
    <property type="protein sequence ID" value="TCS89250.1"/>
    <property type="molecule type" value="Genomic_DNA"/>
</dbReference>
<dbReference type="SUPFAM" id="SSF51735">
    <property type="entry name" value="NAD(P)-binding Rossmann-fold domains"/>
    <property type="match status" value="1"/>
</dbReference>
<dbReference type="SUPFAM" id="SSF55347">
    <property type="entry name" value="Glyceraldehyde-3-phosphate dehydrogenase-like, C-terminal domain"/>
    <property type="match status" value="1"/>
</dbReference>
<reference evidence="3 4" key="1">
    <citation type="submission" date="2019-03" db="EMBL/GenBank/DDBJ databases">
        <title>Genomic Encyclopedia of Type Strains, Phase IV (KMG-IV): sequencing the most valuable type-strain genomes for metagenomic binning, comparative biology and taxonomic classification.</title>
        <authorList>
            <person name="Goeker M."/>
        </authorList>
    </citation>
    <scope>NUCLEOTIDE SEQUENCE [LARGE SCALE GENOMIC DNA]</scope>
    <source>
        <strain evidence="3 4">DSM 21100</strain>
    </source>
</reference>
<dbReference type="RefSeq" id="WP_225975210.1">
    <property type="nucleotide sequence ID" value="NZ_CP042432.1"/>
</dbReference>
<dbReference type="InterPro" id="IPR006311">
    <property type="entry name" value="TAT_signal"/>
</dbReference>
<dbReference type="InterPro" id="IPR050463">
    <property type="entry name" value="Gfo/Idh/MocA_oxidrdct_glycsds"/>
</dbReference>
<dbReference type="Gene3D" id="3.30.360.10">
    <property type="entry name" value="Dihydrodipicolinate Reductase, domain 2"/>
    <property type="match status" value="1"/>
</dbReference>
<comment type="caution">
    <text evidence="3">The sequence shown here is derived from an EMBL/GenBank/DDBJ whole genome shotgun (WGS) entry which is preliminary data.</text>
</comment>
<name>A0A4R3KXQ9_9SPHI</name>
<dbReference type="PANTHER" id="PTHR43818:SF5">
    <property type="entry name" value="OXIDOREDUCTASE FAMILY PROTEIN"/>
    <property type="match status" value="1"/>
</dbReference>
<dbReference type="InterPro" id="IPR055170">
    <property type="entry name" value="GFO_IDH_MocA-like_dom"/>
</dbReference>
<dbReference type="GO" id="GO:0000166">
    <property type="term" value="F:nucleotide binding"/>
    <property type="evidence" value="ECO:0007669"/>
    <property type="project" value="InterPro"/>
</dbReference>
<dbReference type="PANTHER" id="PTHR43818">
    <property type="entry name" value="BCDNA.GH03377"/>
    <property type="match status" value="1"/>
</dbReference>
<feature type="domain" description="GFO/IDH/MocA-like oxidoreductase" evidence="2">
    <location>
        <begin position="203"/>
        <end position="331"/>
    </location>
</feature>
<accession>A0A4R3KXQ9</accession>
<organism evidence="3 4">
    <name type="scientific">Anseongella ginsenosidimutans</name>
    <dbReference type="NCBI Taxonomy" id="496056"/>
    <lineage>
        <taxon>Bacteria</taxon>
        <taxon>Pseudomonadati</taxon>
        <taxon>Bacteroidota</taxon>
        <taxon>Sphingobacteriia</taxon>
        <taxon>Sphingobacteriales</taxon>
        <taxon>Sphingobacteriaceae</taxon>
        <taxon>Anseongella</taxon>
    </lineage>
</organism>
<evidence type="ECO:0000259" key="1">
    <source>
        <dbReference type="Pfam" id="PF01408"/>
    </source>
</evidence>
<proteinExistence type="predicted"/>
<evidence type="ECO:0000313" key="3">
    <source>
        <dbReference type="EMBL" id="TCS89250.1"/>
    </source>
</evidence>
<dbReference type="Gene3D" id="3.40.50.720">
    <property type="entry name" value="NAD(P)-binding Rossmann-like Domain"/>
    <property type="match status" value="1"/>
</dbReference>
<evidence type="ECO:0000313" key="4">
    <source>
        <dbReference type="Proteomes" id="UP000295807"/>
    </source>
</evidence>
<protein>
    <submittedName>
        <fullName evidence="3">Putative dehydrogenase</fullName>
    </submittedName>
</protein>